<sequence length="126" mass="13925">MSLVSNEGLPDEYQWFSDQIAGHHPSVIKNGKREIGLLKIPGSQEILKPKQDASRGEKEVSFTPNSRAEPSGPTALAKRNPGHAPQARLKEALIEGLQGGQEYSLKFGSFYRVVIITLIQKHPFFS</sequence>
<name>A0A1I7TQ26_9PELO</name>
<keyword evidence="2" id="KW-1185">Reference proteome</keyword>
<dbReference type="WBParaSite" id="Csp11.Scaffold629.g10642.t1">
    <property type="protein sequence ID" value="Csp11.Scaffold629.g10642.t1"/>
    <property type="gene ID" value="Csp11.Scaffold629.g10642"/>
</dbReference>
<feature type="region of interest" description="Disordered" evidence="1">
    <location>
        <begin position="47"/>
        <end position="85"/>
    </location>
</feature>
<dbReference type="AlphaFoldDB" id="A0A1I7TQ26"/>
<evidence type="ECO:0000313" key="2">
    <source>
        <dbReference type="Proteomes" id="UP000095282"/>
    </source>
</evidence>
<reference evidence="3" key="1">
    <citation type="submission" date="2016-11" db="UniProtKB">
        <authorList>
            <consortium name="WormBaseParasite"/>
        </authorList>
    </citation>
    <scope>IDENTIFICATION</scope>
</reference>
<dbReference type="STRING" id="1561998.A0A1I7TQ26"/>
<proteinExistence type="predicted"/>
<dbReference type="Proteomes" id="UP000095282">
    <property type="component" value="Unplaced"/>
</dbReference>
<feature type="compositionally biased region" description="Basic and acidic residues" evidence="1">
    <location>
        <begin position="47"/>
        <end position="60"/>
    </location>
</feature>
<protein>
    <submittedName>
        <fullName evidence="3">Antitoxin</fullName>
    </submittedName>
</protein>
<organism evidence="2 3">
    <name type="scientific">Caenorhabditis tropicalis</name>
    <dbReference type="NCBI Taxonomy" id="1561998"/>
    <lineage>
        <taxon>Eukaryota</taxon>
        <taxon>Metazoa</taxon>
        <taxon>Ecdysozoa</taxon>
        <taxon>Nematoda</taxon>
        <taxon>Chromadorea</taxon>
        <taxon>Rhabditida</taxon>
        <taxon>Rhabditina</taxon>
        <taxon>Rhabditomorpha</taxon>
        <taxon>Rhabditoidea</taxon>
        <taxon>Rhabditidae</taxon>
        <taxon>Peloderinae</taxon>
        <taxon>Caenorhabditis</taxon>
    </lineage>
</organism>
<accession>A0A1I7TQ26</accession>
<evidence type="ECO:0000256" key="1">
    <source>
        <dbReference type="SAM" id="MobiDB-lite"/>
    </source>
</evidence>
<dbReference type="eggNOG" id="KOG1620">
    <property type="taxonomic scope" value="Eukaryota"/>
</dbReference>
<evidence type="ECO:0000313" key="3">
    <source>
        <dbReference type="WBParaSite" id="Csp11.Scaffold629.g10642.t1"/>
    </source>
</evidence>